<dbReference type="SFLD" id="SFLDG01129">
    <property type="entry name" value="C1.5:_HAD__Beta-PGM__Phosphata"/>
    <property type="match status" value="1"/>
</dbReference>
<dbReference type="PANTHER" id="PTHR47478:SF1">
    <property type="entry name" value="PYRIMIDINE 5'-NUCLEOTIDASE YJJG"/>
    <property type="match status" value="1"/>
</dbReference>
<dbReference type="InterPro" id="IPR052550">
    <property type="entry name" value="Pyrimidine_5'-ntase_YjjG"/>
</dbReference>
<reference evidence="1" key="1">
    <citation type="journal article" date="2020" name="mSystems">
        <title>Genome- and Community-Level Interaction Insights into Carbon Utilization and Element Cycling Functions of Hydrothermarchaeota in Hydrothermal Sediment.</title>
        <authorList>
            <person name="Zhou Z."/>
            <person name="Liu Y."/>
            <person name="Xu W."/>
            <person name="Pan J."/>
            <person name="Luo Z.H."/>
            <person name="Li M."/>
        </authorList>
    </citation>
    <scope>NUCLEOTIDE SEQUENCE [LARGE SCALE GENOMIC DNA]</scope>
    <source>
        <strain evidence="1">SpSt-573</strain>
    </source>
</reference>
<dbReference type="InterPro" id="IPR011951">
    <property type="entry name" value="HAD-SF_hydro_IA_YjjG/PynA"/>
</dbReference>
<dbReference type="GO" id="GO:0008253">
    <property type="term" value="F:5'-nucleotidase activity"/>
    <property type="evidence" value="ECO:0007669"/>
    <property type="project" value="InterPro"/>
</dbReference>
<protein>
    <submittedName>
        <fullName evidence="1">Noncanonical pyrimidine nucleotidase, YjjG family</fullName>
    </submittedName>
</protein>
<dbReference type="InterPro" id="IPR023214">
    <property type="entry name" value="HAD_sf"/>
</dbReference>
<name>A0A7C4KGE4_9CHLR</name>
<dbReference type="PRINTS" id="PR00413">
    <property type="entry name" value="HADHALOGNASE"/>
</dbReference>
<evidence type="ECO:0000313" key="1">
    <source>
        <dbReference type="EMBL" id="HGS21074.1"/>
    </source>
</evidence>
<accession>A0A7C4KGE4</accession>
<dbReference type="Gene3D" id="1.10.150.240">
    <property type="entry name" value="Putative phosphatase, domain 2"/>
    <property type="match status" value="1"/>
</dbReference>
<dbReference type="Pfam" id="PF00702">
    <property type="entry name" value="Hydrolase"/>
    <property type="match status" value="1"/>
</dbReference>
<dbReference type="InterPro" id="IPR023198">
    <property type="entry name" value="PGP-like_dom2"/>
</dbReference>
<dbReference type="NCBIfam" id="TIGR02254">
    <property type="entry name" value="YjjG_YfnB"/>
    <property type="match status" value="1"/>
</dbReference>
<gene>
    <name evidence="1" type="ORF">ENT37_04310</name>
</gene>
<comment type="caution">
    <text evidence="1">The sequence shown here is derived from an EMBL/GenBank/DDBJ whole genome shotgun (WGS) entry which is preliminary data.</text>
</comment>
<dbReference type="InterPro" id="IPR006439">
    <property type="entry name" value="HAD-SF_hydro_IA"/>
</dbReference>
<proteinExistence type="predicted"/>
<dbReference type="EMBL" id="DSYK01000220">
    <property type="protein sequence ID" value="HGS21074.1"/>
    <property type="molecule type" value="Genomic_DNA"/>
</dbReference>
<dbReference type="InterPro" id="IPR036412">
    <property type="entry name" value="HAD-like_sf"/>
</dbReference>
<sequence length="254" mass="28338">MIPASGRGASGYNYPMPYTWLLFDADGTLFDYDTAEEKALLATFRQMNISYQPAYGPLYRRFNAEVWEAFEAGKISAERLRVERFSCLLEATGIDADALEFSTRYLLNLSLGTDLMPGAIETLQTLWAVYRLALITNGLKDVQRPRLERAGIAHFFEVIAISEEIGVAKPDPAFFDALFAQLGNPPLEQALVIGDGLTSDIQGALQYGLDACWYNPRHLPPQPRYPARFEIHHLGELPALLNGQVNHSSQGREP</sequence>
<organism evidence="1">
    <name type="scientific">Anaerolinea thermolimosa</name>
    <dbReference type="NCBI Taxonomy" id="229919"/>
    <lineage>
        <taxon>Bacteria</taxon>
        <taxon>Bacillati</taxon>
        <taxon>Chloroflexota</taxon>
        <taxon>Anaerolineae</taxon>
        <taxon>Anaerolineales</taxon>
        <taxon>Anaerolineaceae</taxon>
        <taxon>Anaerolinea</taxon>
    </lineage>
</organism>
<dbReference type="SUPFAM" id="SSF56784">
    <property type="entry name" value="HAD-like"/>
    <property type="match status" value="1"/>
</dbReference>
<dbReference type="SFLD" id="SFLDS00003">
    <property type="entry name" value="Haloacid_Dehalogenase"/>
    <property type="match status" value="1"/>
</dbReference>
<dbReference type="Gene3D" id="3.40.50.1000">
    <property type="entry name" value="HAD superfamily/HAD-like"/>
    <property type="match status" value="1"/>
</dbReference>
<dbReference type="NCBIfam" id="TIGR01549">
    <property type="entry name" value="HAD-SF-IA-v1"/>
    <property type="match status" value="1"/>
</dbReference>
<dbReference type="CDD" id="cd04305">
    <property type="entry name" value="HAD_Neu5Ac-Pase_like"/>
    <property type="match status" value="1"/>
</dbReference>
<dbReference type="AlphaFoldDB" id="A0A7C4KGE4"/>
<dbReference type="PANTHER" id="PTHR47478">
    <property type="match status" value="1"/>
</dbReference>